<reference evidence="1 2" key="1">
    <citation type="submission" date="2015-12" db="EMBL/GenBank/DDBJ databases">
        <authorList>
            <person name="Shamseldin A."/>
            <person name="Moawad H."/>
            <person name="Abd El-Rahim W.M."/>
            <person name="Sadowsky M.J."/>
        </authorList>
    </citation>
    <scope>NUCLEOTIDE SEQUENCE [LARGE SCALE GENOMIC DNA]</scope>
    <source>
        <strain evidence="1 2">ZGT118</strain>
    </source>
</reference>
<evidence type="ECO:0000313" key="2">
    <source>
        <dbReference type="Proteomes" id="UP000053791"/>
    </source>
</evidence>
<dbReference type="SUPFAM" id="SSF55298">
    <property type="entry name" value="YjgF-like"/>
    <property type="match status" value="1"/>
</dbReference>
<gene>
    <name evidence="1" type="ORF">AVO45_16910</name>
</gene>
<keyword evidence="2" id="KW-1185">Reference proteome</keyword>
<dbReference type="STRING" id="1685379.AVO45_16910"/>
<sequence length="97" mass="10468">MAITHLKPGSCMSEAVRVGEIIFQAGQITGDKGTGIEVQTQQVLDGIDQAMAEFVCWQSDVFWIQVWLVGAETGAFPGALGCHGCPSIDVLMKWLGW</sequence>
<organism evidence="1 2">
    <name type="scientific">Ruegeria marisrubri</name>
    <dbReference type="NCBI Taxonomy" id="1685379"/>
    <lineage>
        <taxon>Bacteria</taxon>
        <taxon>Pseudomonadati</taxon>
        <taxon>Pseudomonadota</taxon>
        <taxon>Alphaproteobacteria</taxon>
        <taxon>Rhodobacterales</taxon>
        <taxon>Roseobacteraceae</taxon>
        <taxon>Ruegeria</taxon>
    </lineage>
</organism>
<comment type="caution">
    <text evidence="1">The sequence shown here is derived from an EMBL/GenBank/DDBJ whole genome shotgun (WGS) entry which is preliminary data.</text>
</comment>
<dbReference type="RefSeq" id="WP_068344857.1">
    <property type="nucleotide sequence ID" value="NZ_LQBQ01000003.1"/>
</dbReference>
<proteinExistence type="predicted"/>
<name>A0A0X3UAS1_9RHOB</name>
<dbReference type="EMBL" id="LQBQ01000003">
    <property type="protein sequence ID" value="KUJ85187.1"/>
    <property type="molecule type" value="Genomic_DNA"/>
</dbReference>
<evidence type="ECO:0000313" key="1">
    <source>
        <dbReference type="EMBL" id="KUJ85187.1"/>
    </source>
</evidence>
<accession>A0A0X3UAS1</accession>
<dbReference type="OrthoDB" id="9803101at2"/>
<dbReference type="Gene3D" id="3.30.1330.40">
    <property type="entry name" value="RutC-like"/>
    <property type="match status" value="1"/>
</dbReference>
<dbReference type="Proteomes" id="UP000053791">
    <property type="component" value="Unassembled WGS sequence"/>
</dbReference>
<protein>
    <submittedName>
        <fullName evidence="1">Uncharacterized protein</fullName>
    </submittedName>
</protein>
<dbReference type="InterPro" id="IPR035959">
    <property type="entry name" value="RutC-like_sf"/>
</dbReference>
<dbReference type="AlphaFoldDB" id="A0A0X3UAS1"/>